<feature type="transmembrane region" description="Helical" evidence="5">
    <location>
        <begin position="93"/>
        <end position="112"/>
    </location>
</feature>
<evidence type="ECO:0000313" key="8">
    <source>
        <dbReference type="Proteomes" id="UP000645217"/>
    </source>
</evidence>
<evidence type="ECO:0000256" key="5">
    <source>
        <dbReference type="SAM" id="Phobius"/>
    </source>
</evidence>
<dbReference type="Gene3D" id="1.20.1250.20">
    <property type="entry name" value="MFS general substrate transporter like domains"/>
    <property type="match status" value="2"/>
</dbReference>
<reference evidence="7" key="1">
    <citation type="journal article" date="2014" name="Int. J. Syst. Evol. Microbiol.">
        <title>Complete genome sequence of Corynebacterium casei LMG S-19264T (=DSM 44701T), isolated from a smear-ripened cheese.</title>
        <authorList>
            <consortium name="US DOE Joint Genome Institute (JGI-PGF)"/>
            <person name="Walter F."/>
            <person name="Albersmeier A."/>
            <person name="Kalinowski J."/>
            <person name="Ruckert C."/>
        </authorList>
    </citation>
    <scope>NUCLEOTIDE SEQUENCE</scope>
    <source>
        <strain evidence="7">JCM 13064</strain>
    </source>
</reference>
<dbReference type="InterPro" id="IPR036259">
    <property type="entry name" value="MFS_trans_sf"/>
</dbReference>
<evidence type="ECO:0000313" key="7">
    <source>
        <dbReference type="EMBL" id="GGL19398.1"/>
    </source>
</evidence>
<feature type="transmembrane region" description="Helical" evidence="5">
    <location>
        <begin position="177"/>
        <end position="196"/>
    </location>
</feature>
<feature type="transmembrane region" description="Helical" evidence="5">
    <location>
        <begin position="322"/>
        <end position="344"/>
    </location>
</feature>
<dbReference type="PANTHER" id="PTHR23514:SF13">
    <property type="entry name" value="INNER MEMBRANE PROTEIN YBJJ"/>
    <property type="match status" value="1"/>
</dbReference>
<dbReference type="GO" id="GO:0022857">
    <property type="term" value="F:transmembrane transporter activity"/>
    <property type="evidence" value="ECO:0007669"/>
    <property type="project" value="InterPro"/>
</dbReference>
<comment type="subcellular location">
    <subcellularLocation>
        <location evidence="1">Cell membrane</location>
        <topology evidence="1">Multi-pass membrane protein</topology>
    </subcellularLocation>
</comment>
<feature type="transmembrane region" description="Helical" evidence="5">
    <location>
        <begin position="151"/>
        <end position="171"/>
    </location>
</feature>
<feature type="transmembrane region" description="Helical" evidence="5">
    <location>
        <begin position="383"/>
        <end position="404"/>
    </location>
</feature>
<evidence type="ECO:0000256" key="1">
    <source>
        <dbReference type="ARBA" id="ARBA00004651"/>
    </source>
</evidence>
<evidence type="ECO:0000256" key="3">
    <source>
        <dbReference type="ARBA" id="ARBA00022989"/>
    </source>
</evidence>
<feature type="transmembrane region" description="Helical" evidence="5">
    <location>
        <begin position="356"/>
        <end position="377"/>
    </location>
</feature>
<feature type="transmembrane region" description="Helical" evidence="5">
    <location>
        <begin position="29"/>
        <end position="49"/>
    </location>
</feature>
<feature type="transmembrane region" description="Helical" evidence="5">
    <location>
        <begin position="297"/>
        <end position="316"/>
    </location>
</feature>
<dbReference type="InterPro" id="IPR020846">
    <property type="entry name" value="MFS_dom"/>
</dbReference>
<dbReference type="InterPro" id="IPR011701">
    <property type="entry name" value="MFS"/>
</dbReference>
<accession>A0A917RQV8</accession>
<keyword evidence="8" id="KW-1185">Reference proteome</keyword>
<organism evidence="7 8">
    <name type="scientific">Sphaerisporangium melleum</name>
    <dbReference type="NCBI Taxonomy" id="321316"/>
    <lineage>
        <taxon>Bacteria</taxon>
        <taxon>Bacillati</taxon>
        <taxon>Actinomycetota</taxon>
        <taxon>Actinomycetes</taxon>
        <taxon>Streptosporangiales</taxon>
        <taxon>Streptosporangiaceae</taxon>
        <taxon>Sphaerisporangium</taxon>
    </lineage>
</organism>
<reference evidence="7" key="2">
    <citation type="submission" date="2020-09" db="EMBL/GenBank/DDBJ databases">
        <authorList>
            <person name="Sun Q."/>
            <person name="Ohkuma M."/>
        </authorList>
    </citation>
    <scope>NUCLEOTIDE SEQUENCE</scope>
    <source>
        <strain evidence="7">JCM 13064</strain>
    </source>
</reference>
<protein>
    <recommendedName>
        <fullName evidence="6">Major facilitator superfamily (MFS) profile domain-containing protein</fullName>
    </recommendedName>
</protein>
<dbReference type="SUPFAM" id="SSF103473">
    <property type="entry name" value="MFS general substrate transporter"/>
    <property type="match status" value="1"/>
</dbReference>
<comment type="caution">
    <text evidence="7">The sequence shown here is derived from an EMBL/GenBank/DDBJ whole genome shotgun (WGS) entry which is preliminary data.</text>
</comment>
<name>A0A917RQV8_9ACTN</name>
<sequence>MECFQAEDSVSPPASPTTPARLVRDGPTWLIYLQISTSAAFLYGLSAAIPLLRIEQKVSQAVAGLHGTAIAVGAVVSGLAIPWLVSRLGRRRTIWLGLLLMGAGVALLAAVTPVPATLSAVALAGTGSSITLYVGMSVLSDHHGRAGAAAINEANAVAVTVGIGMSYLVSLAAAGPLGWRAALLVTPLATLALIALMGRVRVPDTPAGTGGTIGAPLKAHPPPAGPYGTRFHIACAVLFCVVAAEFLFNFFAAKLLADQTGMTAAVAATALTAFTAGIATGRFAGGRLALRAAPAPLLAAALVVTCAGWAVFWLSTHPVPSYAGLALSGAGVAMLFPLGLSRVIAASGGRPDQASAAASIWAGVAVGTGPFALGALADAFGTRTAFLLVPLLITLALTGVAFGGRSHPGT</sequence>
<proteinExistence type="predicted"/>
<feature type="transmembrane region" description="Helical" evidence="5">
    <location>
        <begin position="264"/>
        <end position="285"/>
    </location>
</feature>
<dbReference type="Proteomes" id="UP000645217">
    <property type="component" value="Unassembled WGS sequence"/>
</dbReference>
<dbReference type="EMBL" id="BMNT01000065">
    <property type="protein sequence ID" value="GGL19398.1"/>
    <property type="molecule type" value="Genomic_DNA"/>
</dbReference>
<dbReference type="PANTHER" id="PTHR23514">
    <property type="entry name" value="BYPASS OF STOP CODON PROTEIN 6"/>
    <property type="match status" value="1"/>
</dbReference>
<keyword evidence="2 5" id="KW-0812">Transmembrane</keyword>
<evidence type="ECO:0000256" key="2">
    <source>
        <dbReference type="ARBA" id="ARBA00022692"/>
    </source>
</evidence>
<keyword evidence="4 5" id="KW-0472">Membrane</keyword>
<dbReference type="AlphaFoldDB" id="A0A917RQV8"/>
<dbReference type="PROSITE" id="PS50850">
    <property type="entry name" value="MFS"/>
    <property type="match status" value="1"/>
</dbReference>
<feature type="transmembrane region" description="Helical" evidence="5">
    <location>
        <begin position="61"/>
        <end position="81"/>
    </location>
</feature>
<feature type="transmembrane region" description="Helical" evidence="5">
    <location>
        <begin position="231"/>
        <end position="252"/>
    </location>
</feature>
<dbReference type="Pfam" id="PF07690">
    <property type="entry name" value="MFS_1"/>
    <property type="match status" value="2"/>
</dbReference>
<dbReference type="InterPro" id="IPR051788">
    <property type="entry name" value="MFS_Transporter"/>
</dbReference>
<dbReference type="GO" id="GO:0005886">
    <property type="term" value="C:plasma membrane"/>
    <property type="evidence" value="ECO:0007669"/>
    <property type="project" value="UniProtKB-SubCell"/>
</dbReference>
<feature type="transmembrane region" description="Helical" evidence="5">
    <location>
        <begin position="118"/>
        <end position="139"/>
    </location>
</feature>
<gene>
    <name evidence="7" type="ORF">GCM10007964_71780</name>
</gene>
<evidence type="ECO:0000259" key="6">
    <source>
        <dbReference type="PROSITE" id="PS50850"/>
    </source>
</evidence>
<evidence type="ECO:0000256" key="4">
    <source>
        <dbReference type="ARBA" id="ARBA00023136"/>
    </source>
</evidence>
<keyword evidence="3 5" id="KW-1133">Transmembrane helix</keyword>
<feature type="domain" description="Major facilitator superfamily (MFS) profile" evidence="6">
    <location>
        <begin position="1"/>
        <end position="410"/>
    </location>
</feature>